<dbReference type="EMBL" id="CP000661">
    <property type="protein sequence ID" value="ABP70191.1"/>
    <property type="molecule type" value="Genomic_DNA"/>
</dbReference>
<dbReference type="KEGG" id="rsq:Rsph17025_1290"/>
<organism evidence="1">
    <name type="scientific">Cereibacter sphaeroides (strain ATCC 17025 / ATH 2.4.3)</name>
    <name type="common">Rhodobacter sphaeroides</name>
    <dbReference type="NCBI Taxonomy" id="349102"/>
    <lineage>
        <taxon>Bacteria</taxon>
        <taxon>Pseudomonadati</taxon>
        <taxon>Pseudomonadota</taxon>
        <taxon>Alphaproteobacteria</taxon>
        <taxon>Rhodobacterales</taxon>
        <taxon>Paracoccaceae</taxon>
        <taxon>Cereibacter</taxon>
    </lineage>
</organism>
<dbReference type="eggNOG" id="ENOG50342Z4">
    <property type="taxonomic scope" value="Bacteria"/>
</dbReference>
<dbReference type="BioCyc" id="RSPH349102:G1G8M-1325-MONOMER"/>
<name>A4WS27_CERS5</name>
<dbReference type="STRING" id="349102.Rsph17025_1290"/>
<proteinExistence type="predicted"/>
<gene>
    <name evidence="1" type="ordered locus">Rsph17025_1290</name>
    <name evidence="2" type="ordered locus">Rsph17025_2110</name>
</gene>
<dbReference type="KEGG" id="rsq:Rsph17025_2110"/>
<dbReference type="AlphaFoldDB" id="A4WS27"/>
<protein>
    <submittedName>
        <fullName evidence="1">Uncharacterized protein</fullName>
    </submittedName>
</protein>
<sequence length="348" mass="38990">MVAIDEGQAFDLRTEEDAWALLDALRKGEIEISDVGAVRFGEWARVKVYIPSATYDASLTPYMMEGWVELQRSIFRAYGITRTGARSGRRLTEDEKRRLELVVRVRGGSSDQSVDLNSILTEIGKAMVEKMGPEHIVMIVVSVALVYAGQSVFRDWLNGMRDVKLAEISAKRETDQSKERVAALNAVVAVATHDPERMRVMQEAATELPVISEIQEEAREGREALVRHMSKVDAEVNDVPISSAASRIITTKTRVDSEDVRLDGVYTILRVDTEVATGFRVHLRGSDGTKLVSDVAEVMTTLEDRDVIREAEWKKIPVFLQINGRKRRDEVIDATIIRARAYDPETDG</sequence>
<dbReference type="EMBL" id="CP000661">
    <property type="protein sequence ID" value="ABP71001.1"/>
    <property type="molecule type" value="Genomic_DNA"/>
</dbReference>
<evidence type="ECO:0000313" key="1">
    <source>
        <dbReference type="EMBL" id="ABP70191.1"/>
    </source>
</evidence>
<accession>A4WS27</accession>
<reference evidence="1" key="1">
    <citation type="submission" date="2007-04" db="EMBL/GenBank/DDBJ databases">
        <title>Complete sequence of chromosome of Rhodobacter sphaeroides ATCC 17025.</title>
        <authorList>
            <consortium name="US DOE Joint Genome Institute"/>
            <person name="Copeland A."/>
            <person name="Lucas S."/>
            <person name="Lapidus A."/>
            <person name="Barry K."/>
            <person name="Detter J.C."/>
            <person name="Glavina del Rio T."/>
            <person name="Hammon N."/>
            <person name="Israni S."/>
            <person name="Dalin E."/>
            <person name="Tice H."/>
            <person name="Pitluck S."/>
            <person name="Chertkov O."/>
            <person name="Brettin T."/>
            <person name="Bruce D."/>
            <person name="Han C."/>
            <person name="Schmutz J."/>
            <person name="Larimer F."/>
            <person name="Land M."/>
            <person name="Hauser L."/>
            <person name="Kyrpides N."/>
            <person name="Kim E."/>
            <person name="Richardson P."/>
            <person name="Mackenzie C."/>
            <person name="Choudhary M."/>
            <person name="Donohue T.J."/>
            <person name="Kaplan S."/>
        </authorList>
    </citation>
    <scope>NUCLEOTIDE SEQUENCE [LARGE SCALE GENOMIC DNA]</scope>
    <source>
        <strain evidence="1">ATCC 17025</strain>
    </source>
</reference>
<evidence type="ECO:0000313" key="2">
    <source>
        <dbReference type="EMBL" id="ABP71001.1"/>
    </source>
</evidence>
<dbReference type="HOGENOM" id="CLU_069806_0_0_5"/>
<dbReference type="BioCyc" id="RSPH349102:G1G8M-2176-MONOMER"/>